<dbReference type="RefSeq" id="WP_069698311.1">
    <property type="nucleotide sequence ID" value="NZ_JAGGMA010000024.1"/>
</dbReference>
<gene>
    <name evidence="2" type="ORF">BCR26_12115</name>
</gene>
<organism evidence="2 3">
    <name type="scientific">Enterococcus rivorum</name>
    <dbReference type="NCBI Taxonomy" id="762845"/>
    <lineage>
        <taxon>Bacteria</taxon>
        <taxon>Bacillati</taxon>
        <taxon>Bacillota</taxon>
        <taxon>Bacilli</taxon>
        <taxon>Lactobacillales</taxon>
        <taxon>Enterococcaceae</taxon>
        <taxon>Enterococcus</taxon>
    </lineage>
</organism>
<accession>A0A1E5KXU7</accession>
<feature type="transmembrane region" description="Helical" evidence="1">
    <location>
        <begin position="12"/>
        <end position="30"/>
    </location>
</feature>
<reference evidence="2 3" key="1">
    <citation type="submission" date="2016-09" db="EMBL/GenBank/DDBJ databases">
        <authorList>
            <person name="Capua I."/>
            <person name="De Benedictis P."/>
            <person name="Joannis T."/>
            <person name="Lombin L.H."/>
            <person name="Cattoli G."/>
        </authorList>
    </citation>
    <scope>NUCLEOTIDE SEQUENCE [LARGE SCALE GENOMIC DNA]</scope>
    <source>
        <strain evidence="2 3">LMG 25899</strain>
    </source>
</reference>
<sequence>MDKQLMTILKKRYGLFLVLAIVVILGTYTLSGINGASSWKATNESIYSPDQVNMLKKDQDNFFYEDKYQGLSFDEKLVLYQKESLDLFLYNNFSDGYTNKKLYNSFYYKEAFFPLLIFVSATSFLLFFADLKTSFNTFLFSLGTSKKKIYWYKHLLVSVPFLLSILVGKFILTGIILANIPERFINISSGELLSSIIGSWITLVFFYSAGSFIGLVTGNLVLAPLTVLGFTVTMNWFIAGFVNGWNYFIGNHSDAALFYQSDFFYELGQNKVNWSNVAMTSGVTLLLIFVSAFLYPKLSLEKNGNYLLFDALRIPVLLLFIFYTTVTFTFSGGLFSYVLESEKSVSAIPTLLIYGIISTCIGSYIIFRNQINSFLYKKFILKNKKLY</sequence>
<keyword evidence="1" id="KW-1133">Transmembrane helix</keyword>
<proteinExistence type="predicted"/>
<feature type="transmembrane region" description="Helical" evidence="1">
    <location>
        <begin position="192"/>
        <end position="213"/>
    </location>
</feature>
<dbReference type="Proteomes" id="UP000095256">
    <property type="component" value="Unassembled WGS sequence"/>
</dbReference>
<feature type="transmembrane region" description="Helical" evidence="1">
    <location>
        <begin position="345"/>
        <end position="367"/>
    </location>
</feature>
<keyword evidence="3" id="KW-1185">Reference proteome</keyword>
<evidence type="ECO:0000256" key="1">
    <source>
        <dbReference type="SAM" id="Phobius"/>
    </source>
</evidence>
<protein>
    <recommendedName>
        <fullName evidence="4">ABC transporter permease</fullName>
    </recommendedName>
</protein>
<keyword evidence="1" id="KW-0472">Membrane</keyword>
<feature type="transmembrane region" description="Helical" evidence="1">
    <location>
        <begin position="274"/>
        <end position="295"/>
    </location>
</feature>
<feature type="transmembrane region" description="Helical" evidence="1">
    <location>
        <begin position="111"/>
        <end position="129"/>
    </location>
</feature>
<comment type="caution">
    <text evidence="2">The sequence shown here is derived from an EMBL/GenBank/DDBJ whole genome shotgun (WGS) entry which is preliminary data.</text>
</comment>
<dbReference type="PANTHER" id="PTHR39177:SF1">
    <property type="entry name" value="ABC TRANSPORTER PERMEASE YTRC-RELATED"/>
    <property type="match status" value="1"/>
</dbReference>
<evidence type="ECO:0000313" key="3">
    <source>
        <dbReference type="Proteomes" id="UP000095256"/>
    </source>
</evidence>
<dbReference type="AlphaFoldDB" id="A0A1E5KXU7"/>
<dbReference type="STRING" id="762845.BCR26_12115"/>
<evidence type="ECO:0000313" key="2">
    <source>
        <dbReference type="EMBL" id="OEH82675.1"/>
    </source>
</evidence>
<dbReference type="OrthoDB" id="2199746at2"/>
<feature type="transmembrane region" description="Helical" evidence="1">
    <location>
        <begin position="220"/>
        <end position="238"/>
    </location>
</feature>
<dbReference type="EMBL" id="MIEK01000017">
    <property type="protein sequence ID" value="OEH82675.1"/>
    <property type="molecule type" value="Genomic_DNA"/>
</dbReference>
<evidence type="ECO:0008006" key="4">
    <source>
        <dbReference type="Google" id="ProtNLM"/>
    </source>
</evidence>
<feature type="transmembrane region" description="Helical" evidence="1">
    <location>
        <begin position="316"/>
        <end position="339"/>
    </location>
</feature>
<name>A0A1E5KXU7_9ENTE</name>
<keyword evidence="1" id="KW-0812">Transmembrane</keyword>
<dbReference type="PANTHER" id="PTHR39177">
    <property type="entry name" value="ABC TRANSPORTER PERMEASE YTRC-RELATED"/>
    <property type="match status" value="1"/>
</dbReference>
<feature type="transmembrane region" description="Helical" evidence="1">
    <location>
        <begin position="150"/>
        <end position="180"/>
    </location>
</feature>
<dbReference type="InterPro" id="IPR053046">
    <property type="entry name" value="ABC-5_transporter"/>
</dbReference>